<evidence type="ECO:0000256" key="9">
    <source>
        <dbReference type="SAM" id="Phobius"/>
    </source>
</evidence>
<dbReference type="GO" id="GO:0005886">
    <property type="term" value="C:plasma membrane"/>
    <property type="evidence" value="ECO:0007669"/>
    <property type="project" value="UniProtKB-SubCell"/>
</dbReference>
<dbReference type="FunFam" id="1.10.287.70:FF:000211">
    <property type="entry name" value="Uncharacterized protein"/>
    <property type="match status" value="2"/>
</dbReference>
<feature type="transmembrane region" description="Helical" evidence="9">
    <location>
        <begin position="415"/>
        <end position="437"/>
    </location>
</feature>
<feature type="transmembrane region" description="Helical" evidence="9">
    <location>
        <begin position="849"/>
        <end position="874"/>
    </location>
</feature>
<reference evidence="12 13" key="1">
    <citation type="submission" date="2016-03" db="EMBL/GenBank/DDBJ databases">
        <title>EvidentialGene: Evidence-directed Construction of Genes on Genomes.</title>
        <authorList>
            <person name="Gilbert D.G."/>
            <person name="Choi J.-H."/>
            <person name="Mockaitis K."/>
            <person name="Colbourne J."/>
            <person name="Pfrender M."/>
        </authorList>
    </citation>
    <scope>NUCLEOTIDE SEQUENCE [LARGE SCALE GENOMIC DNA]</scope>
    <source>
        <strain evidence="12 13">Xinb3</strain>
        <tissue evidence="12">Complete organism</tissue>
    </source>
</reference>
<dbReference type="EMBL" id="LRGB01001463">
    <property type="protein sequence ID" value="KZS11924.1"/>
    <property type="molecule type" value="Genomic_DNA"/>
</dbReference>
<feature type="transmembrane region" description="Helical" evidence="9">
    <location>
        <begin position="1054"/>
        <end position="1075"/>
    </location>
</feature>
<feature type="transmembrane region" description="Helical" evidence="9">
    <location>
        <begin position="766"/>
        <end position="788"/>
    </location>
</feature>
<sequence>MMSITTLLIILMMAVVGFSTDYDWSSKHFNYLVVHNPPFDFVFQGPNGSFTSYGTGQNIAKWLAAKLKYQYSFSLINQTLIDKYGTYEAAFYQVVHDEDIDGIAQNFYLTMNRVQRLDYTTHPGWVDGFRLVVPRLGEESRLFAFIGPFEPLVWLLIFISVLVIVALMTSTVTKRPVSRNILLHYLGSHLIYVINIMTNQGGSEAFSYFSFRVLAGIWVLCATVLVNSYTGIVISSLTTPKTKPSVDSFEDLAASSDTEIVLRHDTFIGEQILQATSGVFKVLGDRARQNPENIVGDVFKVTEKLETGHYAFPFVQTFAVAFVSSQYKKDQQCRFKASKPLPFSTGYYSWLFKKKSSYTDAHSRALANLWETGLTNFWAYKVFLPSVPRADQCFVKSTHRVSRIVPIQLSDLTSAFLIFGIGMGLATLSFLLEVTILKISKFNFRSTESENTSLDSKSSGCNSKQRKMLCKLHEIYFPQFCHESFSAHRSLCSTRKNTRNRKIYVVIHGPELSGIIFLLLRIASCVFSQYDKVCMLAFSNSFDIRAQPSWTYRSIKIVLAILIMAVDGLSTDYDWSSKHFNYLVVHNPPFDYVFRGPNGTFTSYGSSLNVAIWLAAKLKYTYSFVLINQTLIDKYGTHEAAFHQLINDKNPPFDVLTRGPNGTFSYFGASVYVVEWLAAKFNYTYTLIPVNQTIIDKYGTHEALFYQLINDKNIDGITGSFYLTMDRAERMDYTFHTWSDGFRLVVPRPGEESRLFAFIGPFEPMVWMLIFISIIVVVAMMTLFAMVYRHYPWNTCQVPDNKMMPEIDQGNGTRYSDSRNFLFNYVGSHMIYVVNIMTNQGSRESSSLYSFRILAGIWVLCAMVLVNSYTGIVISSLTTPKMKPSIESFEDLVASPDTKILLRHDTSIGEQILKATSGIYKVLGDQARSNPDEQIVGDAFTVSSKLETGRYAFPFVQTFSIAFVGSQYKKDKECRFKASKLLPISTGYYSWLFKKNSPFTKLYSRALMDYWESGLLNFGIKFLPTIPRAEKCFVSTTRRVARLLPIQLSDLTSAFLILGIGTGLAVLTFLLELLYSRYRRYK</sequence>
<keyword evidence="3" id="KW-1003">Cell membrane</keyword>
<keyword evidence="13" id="KW-1185">Reference proteome</keyword>
<dbReference type="PANTHER" id="PTHR42643:SF24">
    <property type="entry name" value="IONOTROPIC RECEPTOR 60A"/>
    <property type="match status" value="1"/>
</dbReference>
<dbReference type="GO" id="GO:0015276">
    <property type="term" value="F:ligand-gated monoatomic ion channel activity"/>
    <property type="evidence" value="ECO:0007669"/>
    <property type="project" value="InterPro"/>
</dbReference>
<evidence type="ECO:0000256" key="6">
    <source>
        <dbReference type="ARBA" id="ARBA00023136"/>
    </source>
</evidence>
<proteinExistence type="inferred from homology"/>
<dbReference type="Proteomes" id="UP000076858">
    <property type="component" value="Unassembled WGS sequence"/>
</dbReference>
<dbReference type="OrthoDB" id="6117597at2759"/>
<gene>
    <name evidence="12" type="ORF">APZ42_023269</name>
</gene>
<evidence type="ECO:0000256" key="8">
    <source>
        <dbReference type="ARBA" id="ARBA00023180"/>
    </source>
</evidence>
<comment type="caution">
    <text evidence="12">The sequence shown here is derived from an EMBL/GenBank/DDBJ whole genome shotgun (WGS) entry which is preliminary data.</text>
</comment>
<dbReference type="InterPro" id="IPR052192">
    <property type="entry name" value="Insect_Ionotropic_Sensory_Rcpt"/>
</dbReference>
<dbReference type="Gene3D" id="1.10.287.70">
    <property type="match status" value="2"/>
</dbReference>
<feature type="domain" description="Ionotropic glutamate receptor C-terminal" evidence="11">
    <location>
        <begin position="153"/>
        <end position="423"/>
    </location>
</feature>
<keyword evidence="6 9" id="KW-0472">Membrane</keyword>
<protein>
    <recommendedName>
        <fullName evidence="11">Ionotropic glutamate receptor C-terminal domain-containing protein</fullName>
    </recommendedName>
</protein>
<keyword evidence="10" id="KW-0732">Signal</keyword>
<feature type="transmembrane region" description="Helical" evidence="9">
    <location>
        <begin position="209"/>
        <end position="234"/>
    </location>
</feature>
<dbReference type="SUPFAM" id="SSF53850">
    <property type="entry name" value="Periplasmic binding protein-like II"/>
    <property type="match status" value="2"/>
</dbReference>
<feature type="chain" id="PRO_5007833288" description="Ionotropic glutamate receptor C-terminal domain-containing protein" evidence="10">
    <location>
        <begin position="20"/>
        <end position="1082"/>
    </location>
</feature>
<dbReference type="Pfam" id="PF00060">
    <property type="entry name" value="Lig_chan"/>
    <property type="match status" value="2"/>
</dbReference>
<dbReference type="InterPro" id="IPR001320">
    <property type="entry name" value="Iontro_rcpt_C"/>
</dbReference>
<feature type="signal peptide" evidence="10">
    <location>
        <begin position="1"/>
        <end position="19"/>
    </location>
</feature>
<evidence type="ECO:0000256" key="1">
    <source>
        <dbReference type="ARBA" id="ARBA00004651"/>
    </source>
</evidence>
<dbReference type="Gene3D" id="3.40.190.10">
    <property type="entry name" value="Periplasmic binding protein-like II"/>
    <property type="match status" value="1"/>
</dbReference>
<accession>A0A162DHT4</accession>
<dbReference type="PANTHER" id="PTHR42643">
    <property type="entry name" value="IONOTROPIC RECEPTOR 20A-RELATED"/>
    <property type="match status" value="1"/>
</dbReference>
<keyword evidence="5 9" id="KW-1133">Transmembrane helix</keyword>
<feature type="transmembrane region" description="Helical" evidence="9">
    <location>
        <begin position="821"/>
        <end position="837"/>
    </location>
</feature>
<evidence type="ECO:0000256" key="4">
    <source>
        <dbReference type="ARBA" id="ARBA00022692"/>
    </source>
</evidence>
<keyword evidence="8" id="KW-0325">Glycoprotein</keyword>
<feature type="transmembrane region" description="Helical" evidence="9">
    <location>
        <begin position="152"/>
        <end position="169"/>
    </location>
</feature>
<evidence type="ECO:0000256" key="5">
    <source>
        <dbReference type="ARBA" id="ARBA00022989"/>
    </source>
</evidence>
<evidence type="ECO:0000313" key="13">
    <source>
        <dbReference type="Proteomes" id="UP000076858"/>
    </source>
</evidence>
<evidence type="ECO:0000256" key="7">
    <source>
        <dbReference type="ARBA" id="ARBA00023170"/>
    </source>
</evidence>
<dbReference type="STRING" id="35525.A0A162DHT4"/>
<evidence type="ECO:0000256" key="3">
    <source>
        <dbReference type="ARBA" id="ARBA00022475"/>
    </source>
</evidence>
<dbReference type="AlphaFoldDB" id="A0A162DHT4"/>
<feature type="domain" description="Ionotropic glutamate receptor C-terminal" evidence="11">
    <location>
        <begin position="766"/>
        <end position="1061"/>
    </location>
</feature>
<evidence type="ECO:0000313" key="12">
    <source>
        <dbReference type="EMBL" id="KZS11924.1"/>
    </source>
</evidence>
<dbReference type="FunFam" id="3.40.190.10:FF:000218">
    <property type="entry name" value="Uncharacterized protein"/>
    <property type="match status" value="1"/>
</dbReference>
<evidence type="ECO:0000256" key="10">
    <source>
        <dbReference type="SAM" id="SignalP"/>
    </source>
</evidence>
<evidence type="ECO:0000259" key="11">
    <source>
        <dbReference type="Pfam" id="PF00060"/>
    </source>
</evidence>
<comment type="similarity">
    <text evidence="2">Belongs to the glutamate-gated ion channel (TC 1.A.10.1) family.</text>
</comment>
<comment type="subcellular location">
    <subcellularLocation>
        <location evidence="1">Cell membrane</location>
        <topology evidence="1">Multi-pass membrane protein</topology>
    </subcellularLocation>
</comment>
<keyword evidence="4 9" id="KW-0812">Transmembrane</keyword>
<organism evidence="12 13">
    <name type="scientific">Daphnia magna</name>
    <dbReference type="NCBI Taxonomy" id="35525"/>
    <lineage>
        <taxon>Eukaryota</taxon>
        <taxon>Metazoa</taxon>
        <taxon>Ecdysozoa</taxon>
        <taxon>Arthropoda</taxon>
        <taxon>Crustacea</taxon>
        <taxon>Branchiopoda</taxon>
        <taxon>Diplostraca</taxon>
        <taxon>Cladocera</taxon>
        <taxon>Anomopoda</taxon>
        <taxon>Daphniidae</taxon>
        <taxon>Daphnia</taxon>
    </lineage>
</organism>
<name>A0A162DHT4_9CRUS</name>
<dbReference type="GO" id="GO:0050906">
    <property type="term" value="P:detection of stimulus involved in sensory perception"/>
    <property type="evidence" value="ECO:0007669"/>
    <property type="project" value="UniProtKB-ARBA"/>
</dbReference>
<evidence type="ECO:0000256" key="2">
    <source>
        <dbReference type="ARBA" id="ARBA00008685"/>
    </source>
</evidence>
<feature type="transmembrane region" description="Helical" evidence="9">
    <location>
        <begin position="181"/>
        <end position="197"/>
    </location>
</feature>
<keyword evidence="7" id="KW-0675">Receptor</keyword>